<dbReference type="SUPFAM" id="SSF48452">
    <property type="entry name" value="TPR-like"/>
    <property type="match status" value="2"/>
</dbReference>
<dbReference type="GO" id="GO:0005737">
    <property type="term" value="C:cytoplasm"/>
    <property type="evidence" value="ECO:0007669"/>
    <property type="project" value="UniProtKB-SubCell"/>
</dbReference>
<dbReference type="Gene3D" id="1.25.40.10">
    <property type="entry name" value="Tetratricopeptide repeat domain"/>
    <property type="match status" value="2"/>
</dbReference>
<dbReference type="InterPro" id="IPR000792">
    <property type="entry name" value="Tscrpt_reg_LuxR_C"/>
</dbReference>
<dbReference type="PANTHER" id="PTHR46630">
    <property type="entry name" value="TETRATRICOPEPTIDE REPEAT PROTEIN 29"/>
    <property type="match status" value="1"/>
</dbReference>
<dbReference type="Pfam" id="PF13181">
    <property type="entry name" value="TPR_8"/>
    <property type="match status" value="2"/>
</dbReference>
<evidence type="ECO:0000313" key="11">
    <source>
        <dbReference type="Proteomes" id="UP000651085"/>
    </source>
</evidence>
<dbReference type="PROSITE" id="PS50005">
    <property type="entry name" value="TPR"/>
    <property type="match status" value="1"/>
</dbReference>
<evidence type="ECO:0000256" key="2">
    <source>
        <dbReference type="ARBA" id="ARBA00022490"/>
    </source>
</evidence>
<dbReference type="SMART" id="SM00028">
    <property type="entry name" value="TPR"/>
    <property type="match status" value="6"/>
</dbReference>
<evidence type="ECO:0000256" key="4">
    <source>
        <dbReference type="ARBA" id="ARBA00022803"/>
    </source>
</evidence>
<dbReference type="Pfam" id="PF13424">
    <property type="entry name" value="TPR_12"/>
    <property type="match status" value="1"/>
</dbReference>
<evidence type="ECO:0000313" key="10">
    <source>
        <dbReference type="EMBL" id="MBC8591920.1"/>
    </source>
</evidence>
<keyword evidence="7" id="KW-0472">Membrane</keyword>
<dbReference type="RefSeq" id="WP_262433137.1">
    <property type="nucleotide sequence ID" value="NZ_JACRTF010000001.1"/>
</dbReference>
<dbReference type="Proteomes" id="UP000651085">
    <property type="component" value="Unassembled WGS sequence"/>
</dbReference>
<feature type="domain" description="HTH luxR-type" evidence="9">
    <location>
        <begin position="550"/>
        <end position="610"/>
    </location>
</feature>
<dbReference type="InterPro" id="IPR016032">
    <property type="entry name" value="Sig_transdc_resp-reg_C-effctor"/>
</dbReference>
<evidence type="ECO:0000256" key="1">
    <source>
        <dbReference type="ARBA" id="ARBA00004496"/>
    </source>
</evidence>
<keyword evidence="7" id="KW-1133">Transmembrane helix</keyword>
<comment type="subcellular location">
    <subcellularLocation>
        <location evidence="1">Cytoplasm</location>
    </subcellularLocation>
</comment>
<dbReference type="GO" id="GO:0006355">
    <property type="term" value="P:regulation of DNA-templated transcription"/>
    <property type="evidence" value="ECO:0007669"/>
    <property type="project" value="InterPro"/>
</dbReference>
<keyword evidence="11" id="KW-1185">Reference proteome</keyword>
<evidence type="ECO:0000256" key="6">
    <source>
        <dbReference type="PROSITE-ProRule" id="PRU00339"/>
    </source>
</evidence>
<dbReference type="PROSITE" id="PS50293">
    <property type="entry name" value="TPR_REGION"/>
    <property type="match status" value="1"/>
</dbReference>
<dbReference type="EMBL" id="JACRTF010000001">
    <property type="protein sequence ID" value="MBC8591920.1"/>
    <property type="molecule type" value="Genomic_DNA"/>
</dbReference>
<dbReference type="InterPro" id="IPR036388">
    <property type="entry name" value="WH-like_DNA-bd_sf"/>
</dbReference>
<proteinExistence type="inferred from homology"/>
<keyword evidence="2" id="KW-0963">Cytoplasm</keyword>
<evidence type="ECO:0000256" key="8">
    <source>
        <dbReference type="SAM" id="SignalP"/>
    </source>
</evidence>
<feature type="transmembrane region" description="Helical" evidence="7">
    <location>
        <begin position="405"/>
        <end position="425"/>
    </location>
</feature>
<keyword evidence="8" id="KW-0732">Signal</keyword>
<comment type="caution">
    <text evidence="10">The sequence shown here is derived from an EMBL/GenBank/DDBJ whole genome shotgun (WGS) entry which is preliminary data.</text>
</comment>
<keyword evidence="3" id="KW-0677">Repeat</keyword>
<name>A0A926F0R2_9BACT</name>
<keyword evidence="7" id="KW-0812">Transmembrane</keyword>
<organism evidence="10 11">
    <name type="scientific">Jilunia laotingensis</name>
    <dbReference type="NCBI Taxonomy" id="2763675"/>
    <lineage>
        <taxon>Bacteria</taxon>
        <taxon>Pseudomonadati</taxon>
        <taxon>Bacteroidota</taxon>
        <taxon>Bacteroidia</taxon>
        <taxon>Bacteroidales</taxon>
        <taxon>Bacteroidaceae</taxon>
        <taxon>Jilunia</taxon>
    </lineage>
</organism>
<reference evidence="10" key="1">
    <citation type="submission" date="2020-08" db="EMBL/GenBank/DDBJ databases">
        <title>Genome public.</title>
        <authorList>
            <person name="Liu C."/>
            <person name="Sun Q."/>
        </authorList>
    </citation>
    <scope>NUCLEOTIDE SEQUENCE</scope>
    <source>
        <strain evidence="10">N12</strain>
    </source>
</reference>
<evidence type="ECO:0000256" key="3">
    <source>
        <dbReference type="ARBA" id="ARBA00022737"/>
    </source>
</evidence>
<feature type="signal peptide" evidence="8">
    <location>
        <begin position="1"/>
        <end position="38"/>
    </location>
</feature>
<dbReference type="InterPro" id="IPR019734">
    <property type="entry name" value="TPR_rpt"/>
</dbReference>
<evidence type="ECO:0000259" key="9">
    <source>
        <dbReference type="SMART" id="SM00421"/>
    </source>
</evidence>
<evidence type="ECO:0000256" key="7">
    <source>
        <dbReference type="SAM" id="Phobius"/>
    </source>
</evidence>
<dbReference type="GO" id="GO:0003677">
    <property type="term" value="F:DNA binding"/>
    <property type="evidence" value="ECO:0007669"/>
    <property type="project" value="InterPro"/>
</dbReference>
<dbReference type="PANTHER" id="PTHR46630:SF1">
    <property type="entry name" value="TETRATRICOPEPTIDE REPEAT PROTEIN 29"/>
    <property type="match status" value="1"/>
</dbReference>
<sequence length="610" mass="71527">MKLYNTIKTLPFAYNLYRNKRFFCLLGILMAISFTIQAKDQQITILQQTKSIIQKEPLPESTKKELEQRIDSITKSGQISESAFVKMISNIGVQLREKGTLTRAVELYLTVIAYYEQKTDLSKDEIKSLILFYIPLGACHDDLGLSNRAMDYYLKALSLSEKYKFEDQSAVIYNNIGSIYFKKNDLDKALTFLEKALAINKKNNNKQELFYNYNNLGGIYITRNMEDRALDYALEAIQLLDKQTDAYLYYFMQTNIAGLYLMKNEYALTMSYLRNTMIHQQKYGFHSDLIQTYNLLSETFDKMGRKDSAFIYLEKALSESQTLPNRQIESTLQRKMAKFHSTNGNYQKAYEALETAAIIGDSISAADNNKKITNMERVYDAEKKMQENELLIKDISLQKATSDRLWIIMAAFAFCLIITIVLLIYHSMNKEKQRKTQTILAQQQSSLFEKEKELQNQKEQELSHIIDQRNRELTSYTLYMIKTNEFISDINEELKQLLLELNPRDRQHKSQIQKTQIKLQQQSSTNNWDEFRYYFEQVHPSFYKNLEQSYPDLTMKEKRLCAFLRLGLSSKEIAAITFKEVRSVESARNRLRRKLNINLEENLIEFISRI</sequence>
<dbReference type="SMART" id="SM00421">
    <property type="entry name" value="HTH_LUXR"/>
    <property type="match status" value="1"/>
</dbReference>
<feature type="repeat" description="TPR" evidence="6">
    <location>
        <begin position="170"/>
        <end position="203"/>
    </location>
</feature>
<gene>
    <name evidence="10" type="ORF">H8744_01420</name>
</gene>
<dbReference type="InterPro" id="IPR051476">
    <property type="entry name" value="Bac_ResReg_Asp_Phosphatase"/>
</dbReference>
<dbReference type="InterPro" id="IPR011990">
    <property type="entry name" value="TPR-like_helical_dom_sf"/>
</dbReference>
<feature type="chain" id="PRO_5038983128" evidence="8">
    <location>
        <begin position="39"/>
        <end position="610"/>
    </location>
</feature>
<protein>
    <submittedName>
        <fullName evidence="10">Tetratricopeptide repeat protein</fullName>
    </submittedName>
</protein>
<dbReference type="SUPFAM" id="SSF46894">
    <property type="entry name" value="C-terminal effector domain of the bipartite response regulators"/>
    <property type="match status" value="1"/>
</dbReference>
<dbReference type="Gene3D" id="1.10.10.10">
    <property type="entry name" value="Winged helix-like DNA-binding domain superfamily/Winged helix DNA-binding domain"/>
    <property type="match status" value="1"/>
</dbReference>
<keyword evidence="4 6" id="KW-0802">TPR repeat</keyword>
<evidence type="ECO:0000256" key="5">
    <source>
        <dbReference type="ARBA" id="ARBA00038253"/>
    </source>
</evidence>
<comment type="similarity">
    <text evidence="5">Belongs to the Rap family.</text>
</comment>
<accession>A0A926F0R2</accession>
<dbReference type="AlphaFoldDB" id="A0A926F0R2"/>